<evidence type="ECO:0000256" key="2">
    <source>
        <dbReference type="ARBA" id="ARBA00023015"/>
    </source>
</evidence>
<dbReference type="Pfam" id="PF08279">
    <property type="entry name" value="HTH_11"/>
    <property type="match status" value="1"/>
</dbReference>
<feature type="domain" description="PRD" evidence="5">
    <location>
        <begin position="282"/>
        <end position="391"/>
    </location>
</feature>
<dbReference type="RefSeq" id="WP_123575584.1">
    <property type="nucleotide sequence ID" value="NZ_RKHG01000001.1"/>
</dbReference>
<dbReference type="PROSITE" id="PS51372">
    <property type="entry name" value="PRD_2"/>
    <property type="match status" value="1"/>
</dbReference>
<protein>
    <submittedName>
        <fullName evidence="6">Lichenan operon transcriptional antiterminator</fullName>
    </submittedName>
</protein>
<dbReference type="GO" id="GO:0006355">
    <property type="term" value="P:regulation of DNA-templated transcription"/>
    <property type="evidence" value="ECO:0007669"/>
    <property type="project" value="InterPro"/>
</dbReference>
<evidence type="ECO:0000313" key="7">
    <source>
        <dbReference type="Proteomes" id="UP000275749"/>
    </source>
</evidence>
<dbReference type="InterPro" id="IPR002178">
    <property type="entry name" value="PTS_EIIA_type-2_dom"/>
</dbReference>
<dbReference type="InterPro" id="IPR036634">
    <property type="entry name" value="PRD_sf"/>
</dbReference>
<evidence type="ECO:0000256" key="1">
    <source>
        <dbReference type="ARBA" id="ARBA00022737"/>
    </source>
</evidence>
<dbReference type="SUPFAM" id="SSF55804">
    <property type="entry name" value="Phoshotransferase/anion transport protein"/>
    <property type="match status" value="1"/>
</dbReference>
<dbReference type="InterPro" id="IPR013196">
    <property type="entry name" value="HTH_11"/>
</dbReference>
<dbReference type="InterPro" id="IPR050661">
    <property type="entry name" value="BglG_antiterminators"/>
</dbReference>
<evidence type="ECO:0000259" key="4">
    <source>
        <dbReference type="PROSITE" id="PS51094"/>
    </source>
</evidence>
<comment type="caution">
    <text evidence="6">The sequence shown here is derived from an EMBL/GenBank/DDBJ whole genome shotgun (WGS) entry which is preliminary data.</text>
</comment>
<reference evidence="6 7" key="1">
    <citation type="submission" date="2018-11" db="EMBL/GenBank/DDBJ databases">
        <title>Sequencing the genomes of 1000 actinobacteria strains.</title>
        <authorList>
            <person name="Klenk H.-P."/>
        </authorList>
    </citation>
    <scope>NUCLEOTIDE SEQUENCE [LARGE SCALE GENOMIC DNA]</scope>
    <source>
        <strain evidence="6 7">DSM 10546</strain>
    </source>
</reference>
<sequence>MISFTERQRLLVQLLGELEGAISGADLAALLGVSVRTVRYDVQRINRGARTELVVADNSGYRLARVAFRDYLAQASEVRAPISNAERILLYLTTHPVTDVYDVMRDCYVSETVARSELARISSELTGKGLSLSVTGARVQLAGSELALRKLIGQMVRQAMDTVVGRNQRIAVHFPDIDVTSVHGTVAKVLAKSRIEPNDIHLENAVITLAICLQRRNSPLTQGEYSPSRWSPSVDKITLEVLEALVDLYPDRPLAAVDRAYARDVLAVTLSGHLQIDEVPSEVDQQLENAVRQALTLTIEKFNLPIPADKQAKLFRGLSEHTARLVARNKLMPYFHNGLRESLKSRSPLIYDAAVYMADRLFRGLGLPLPDDEIGLLAIYLGLYSEATTFGDGKITAVLVCPRYGTLRDWLLSGLMHRFGERLRIVDMVATNREAIGCDADLVISTLGEQEMGPDTVRISALLSEEDLSCLENALTVAATRRSRRCMAQAMARFMNPSLYFADSDVTTSHEAIRFLCGQLYETGAVPEDFEESVRLREAYSSTAFARRFAVPHSMDFMAHQTSVCILIPRRPIPWGEAEASLVMLLAVNSADYDEFERFYQPLINLLMDPQRFAEVQKMKTFRDFSNYLVQKLSA</sequence>
<keyword evidence="3" id="KW-0804">Transcription</keyword>
<evidence type="ECO:0000256" key="3">
    <source>
        <dbReference type="ARBA" id="ARBA00023163"/>
    </source>
</evidence>
<proteinExistence type="predicted"/>
<organism evidence="6 7">
    <name type="scientific">Luteococcus japonicus</name>
    <dbReference type="NCBI Taxonomy" id="33984"/>
    <lineage>
        <taxon>Bacteria</taxon>
        <taxon>Bacillati</taxon>
        <taxon>Actinomycetota</taxon>
        <taxon>Actinomycetes</taxon>
        <taxon>Propionibacteriales</taxon>
        <taxon>Propionibacteriaceae</taxon>
        <taxon>Luteococcus</taxon>
    </lineage>
</organism>
<dbReference type="InterPro" id="IPR016152">
    <property type="entry name" value="PTrfase/Anion_transptr"/>
</dbReference>
<dbReference type="Gene3D" id="3.40.930.10">
    <property type="entry name" value="Mannitol-specific EII, Chain A"/>
    <property type="match status" value="1"/>
</dbReference>
<gene>
    <name evidence="6" type="ORF">EDD41_1721</name>
</gene>
<accession>A0A3N1ZUP8</accession>
<evidence type="ECO:0000259" key="5">
    <source>
        <dbReference type="PROSITE" id="PS51372"/>
    </source>
</evidence>
<evidence type="ECO:0000313" key="6">
    <source>
        <dbReference type="EMBL" id="ROR54506.1"/>
    </source>
</evidence>
<dbReference type="Pfam" id="PF00359">
    <property type="entry name" value="PTS_EIIA_2"/>
    <property type="match status" value="1"/>
</dbReference>
<dbReference type="Pfam" id="PF00874">
    <property type="entry name" value="PRD"/>
    <property type="match status" value="1"/>
</dbReference>
<name>A0A3N1ZUP8_9ACTN</name>
<dbReference type="PROSITE" id="PS51094">
    <property type="entry name" value="PTS_EIIA_TYPE_2"/>
    <property type="match status" value="1"/>
</dbReference>
<dbReference type="InterPro" id="IPR036388">
    <property type="entry name" value="WH-like_DNA-bd_sf"/>
</dbReference>
<dbReference type="Proteomes" id="UP000275749">
    <property type="component" value="Unassembled WGS sequence"/>
</dbReference>
<dbReference type="PANTHER" id="PTHR30185">
    <property type="entry name" value="CRYPTIC BETA-GLUCOSIDE BGL OPERON ANTITERMINATOR"/>
    <property type="match status" value="1"/>
</dbReference>
<feature type="domain" description="PTS EIIA type-2" evidence="4">
    <location>
        <begin position="493"/>
        <end position="632"/>
    </location>
</feature>
<keyword evidence="1" id="KW-0677">Repeat</keyword>
<dbReference type="SUPFAM" id="SSF63520">
    <property type="entry name" value="PTS-regulatory domain, PRD"/>
    <property type="match status" value="1"/>
</dbReference>
<dbReference type="AlphaFoldDB" id="A0A3N1ZUP8"/>
<dbReference type="Gene3D" id="1.10.1790.10">
    <property type="entry name" value="PRD domain"/>
    <property type="match status" value="1"/>
</dbReference>
<dbReference type="Gene3D" id="1.10.10.10">
    <property type="entry name" value="Winged helix-like DNA-binding domain superfamily/Winged helix DNA-binding domain"/>
    <property type="match status" value="1"/>
</dbReference>
<dbReference type="PANTHER" id="PTHR30185:SF18">
    <property type="entry name" value="TRANSCRIPTIONAL REGULATOR MTLR"/>
    <property type="match status" value="1"/>
</dbReference>
<keyword evidence="2" id="KW-0805">Transcription regulation</keyword>
<dbReference type="EMBL" id="RKHG01000001">
    <property type="protein sequence ID" value="ROR54506.1"/>
    <property type="molecule type" value="Genomic_DNA"/>
</dbReference>
<dbReference type="InterPro" id="IPR011608">
    <property type="entry name" value="PRD"/>
</dbReference>